<keyword evidence="1" id="KW-0472">Membrane</keyword>
<dbReference type="EMBL" id="LWMU01000092">
    <property type="protein sequence ID" value="KZX11363.1"/>
    <property type="molecule type" value="Genomic_DNA"/>
</dbReference>
<gene>
    <name evidence="2" type="ORF">MBORA_16080</name>
</gene>
<name>A0A165ZZ91_METOA</name>
<dbReference type="Proteomes" id="UP000077428">
    <property type="component" value="Unassembled WGS sequence"/>
</dbReference>
<organism evidence="2 3">
    <name type="scientific">Methanobrevibacter oralis</name>
    <dbReference type="NCBI Taxonomy" id="66851"/>
    <lineage>
        <taxon>Archaea</taxon>
        <taxon>Methanobacteriati</taxon>
        <taxon>Methanobacteriota</taxon>
        <taxon>Methanomada group</taxon>
        <taxon>Methanobacteria</taxon>
        <taxon>Methanobacteriales</taxon>
        <taxon>Methanobacteriaceae</taxon>
        <taxon>Methanobrevibacter</taxon>
    </lineage>
</organism>
<evidence type="ECO:0000256" key="1">
    <source>
        <dbReference type="SAM" id="Phobius"/>
    </source>
</evidence>
<keyword evidence="1" id="KW-0812">Transmembrane</keyword>
<feature type="transmembrane region" description="Helical" evidence="1">
    <location>
        <begin position="43"/>
        <end position="69"/>
    </location>
</feature>
<reference evidence="3" key="1">
    <citation type="journal article" date="2016" name="Genome Announc.">
        <title>Draft Genome Sequences of Methanobrevibacter curvatus DSM11111, Methanobrevibacter cuticularis DSM11139, Methanobrevibacter filiformis DSM11501, and Methanobrevibacter oralis DSM7256.</title>
        <authorList>
            <person name="Poehlein A."/>
            <person name="Seedorf H."/>
        </authorList>
    </citation>
    <scope>NUCLEOTIDE SEQUENCE [LARGE SCALE GENOMIC DNA]</scope>
    <source>
        <strain evidence="3">DSM 7256 / JCM 30027 / ZR</strain>
    </source>
</reference>
<feature type="transmembrane region" description="Helical" evidence="1">
    <location>
        <begin position="75"/>
        <end position="94"/>
    </location>
</feature>
<proteinExistence type="predicted"/>
<dbReference type="AlphaFoldDB" id="A0A165ZZ91"/>
<dbReference type="PATRIC" id="fig|66851.6.peg.1748"/>
<sequence length="175" mass="20221">MPSINNLKSEINEELARDKIILEHIQHRYEEEERRFQTVDGKINSMIAVLAGIFTLQASLFTIILSSFSKVEYCLIFLFVFSLILYLISIYYFIKAYTFKKVSATPKPSFLMELGANDESEHEIVKNMIGLYGSCVEDNEKSTENKTEIAKKGFSFLRYGGWVTFIFFVFLVCTL</sequence>
<dbReference type="OrthoDB" id="380755at2157"/>
<evidence type="ECO:0000313" key="3">
    <source>
        <dbReference type="Proteomes" id="UP000077428"/>
    </source>
</evidence>
<accession>A0A165ZZ91</accession>
<evidence type="ECO:0000313" key="2">
    <source>
        <dbReference type="EMBL" id="KZX11363.1"/>
    </source>
</evidence>
<comment type="caution">
    <text evidence="2">The sequence shown here is derived from an EMBL/GenBank/DDBJ whole genome shotgun (WGS) entry which is preliminary data.</text>
</comment>
<feature type="transmembrane region" description="Helical" evidence="1">
    <location>
        <begin position="156"/>
        <end position="172"/>
    </location>
</feature>
<keyword evidence="1" id="KW-1133">Transmembrane helix</keyword>
<keyword evidence="3" id="KW-1185">Reference proteome</keyword>
<protein>
    <submittedName>
        <fullName evidence="2">Uncharacterized protein</fullName>
    </submittedName>
</protein>
<dbReference type="RefSeq" id="WP_042693449.1">
    <property type="nucleotide sequence ID" value="NZ_LT985167.1"/>
</dbReference>